<evidence type="ECO:0000313" key="2">
    <source>
        <dbReference type="EMBL" id="OAT45415.1"/>
    </source>
</evidence>
<dbReference type="PROSITE" id="PS51354">
    <property type="entry name" value="GLUTAREDOXIN_2"/>
    <property type="match status" value="1"/>
</dbReference>
<dbReference type="GO" id="GO:0045454">
    <property type="term" value="P:cell redox homeostasis"/>
    <property type="evidence" value="ECO:0007669"/>
    <property type="project" value="TreeGrafter"/>
</dbReference>
<dbReference type="PANTHER" id="PTHR43601:SF3">
    <property type="entry name" value="THIOREDOXIN, MITOCHONDRIAL"/>
    <property type="match status" value="1"/>
</dbReference>
<dbReference type="Pfam" id="PF14559">
    <property type="entry name" value="TPR_19"/>
    <property type="match status" value="1"/>
</dbReference>
<dbReference type="Gene3D" id="1.25.40.10">
    <property type="entry name" value="Tetratricopeptide repeat domain"/>
    <property type="match status" value="2"/>
</dbReference>
<feature type="domain" description="Thioredoxin" evidence="1">
    <location>
        <begin position="1"/>
        <end position="112"/>
    </location>
</feature>
<dbReference type="RefSeq" id="WP_064720877.1">
    <property type="nucleotide sequence ID" value="NZ_LXEV01000032.1"/>
</dbReference>
<dbReference type="PROSITE" id="PS51352">
    <property type="entry name" value="THIOREDOXIN_2"/>
    <property type="match status" value="1"/>
</dbReference>
<protein>
    <submittedName>
        <fullName evidence="2">Thioredoxin domain-containing protein</fullName>
    </submittedName>
</protein>
<dbReference type="InterPro" id="IPR013766">
    <property type="entry name" value="Thioredoxin_domain"/>
</dbReference>
<dbReference type="AlphaFoldDB" id="A0AAJ3HQF7"/>
<name>A0AAJ3HQF7_PROHU</name>
<reference evidence="2 3" key="1">
    <citation type="submission" date="2016-04" db="EMBL/GenBank/DDBJ databases">
        <title>ATOL: Assembling a taxonomically balanced genome-scale reconstruction of the evolutionary history of the Enterobacteriaceae.</title>
        <authorList>
            <person name="Plunkett G.III."/>
            <person name="Neeno-Eckwall E.C."/>
            <person name="Glasner J.D."/>
            <person name="Perna N.T."/>
        </authorList>
    </citation>
    <scope>NUCLEOTIDE SEQUENCE [LARGE SCALE GENOMIC DNA]</scope>
    <source>
        <strain evidence="2 3">ATCC 700826</strain>
    </source>
</reference>
<evidence type="ECO:0000259" key="1">
    <source>
        <dbReference type="PROSITE" id="PS51352"/>
    </source>
</evidence>
<dbReference type="Pfam" id="PF00085">
    <property type="entry name" value="Thioredoxin"/>
    <property type="match status" value="1"/>
</dbReference>
<dbReference type="EMBL" id="LXEV01000032">
    <property type="protein sequence ID" value="OAT45415.1"/>
    <property type="molecule type" value="Genomic_DNA"/>
</dbReference>
<evidence type="ECO:0000313" key="3">
    <source>
        <dbReference type="Proteomes" id="UP000078250"/>
    </source>
</evidence>
<dbReference type="PANTHER" id="PTHR43601">
    <property type="entry name" value="THIOREDOXIN, MITOCHONDRIAL"/>
    <property type="match status" value="1"/>
</dbReference>
<dbReference type="SUPFAM" id="SSF52833">
    <property type="entry name" value="Thioredoxin-like"/>
    <property type="match status" value="1"/>
</dbReference>
<proteinExistence type="predicted"/>
<comment type="caution">
    <text evidence="2">The sequence shown here is derived from an EMBL/GenBank/DDBJ whole genome shotgun (WGS) entry which is preliminary data.</text>
</comment>
<dbReference type="Pfam" id="PF14561">
    <property type="entry name" value="TPR_20"/>
    <property type="match status" value="1"/>
</dbReference>
<dbReference type="SUPFAM" id="SSF48452">
    <property type="entry name" value="TPR-like"/>
    <property type="match status" value="1"/>
</dbReference>
<dbReference type="CDD" id="cd02956">
    <property type="entry name" value="ybbN"/>
    <property type="match status" value="1"/>
</dbReference>
<gene>
    <name evidence="2" type="ORF">M997_2964</name>
</gene>
<keyword evidence="3" id="KW-1185">Reference proteome</keyword>
<dbReference type="GO" id="GO:0006950">
    <property type="term" value="P:response to stress"/>
    <property type="evidence" value="ECO:0007669"/>
    <property type="project" value="UniProtKB-ARBA"/>
</dbReference>
<organism evidence="2 3">
    <name type="scientific">Proteus hauseri ATCC 700826</name>
    <dbReference type="NCBI Taxonomy" id="1354271"/>
    <lineage>
        <taxon>Bacteria</taxon>
        <taxon>Pseudomonadati</taxon>
        <taxon>Pseudomonadota</taxon>
        <taxon>Gammaproteobacteria</taxon>
        <taxon>Enterobacterales</taxon>
        <taxon>Morganellaceae</taxon>
        <taxon>Proteus</taxon>
    </lineage>
</organism>
<dbReference type="Proteomes" id="UP000078250">
    <property type="component" value="Unassembled WGS sequence"/>
</dbReference>
<accession>A0AAJ3HQF7</accession>
<dbReference type="InterPro" id="IPR036249">
    <property type="entry name" value="Thioredoxin-like_sf"/>
</dbReference>
<sequence length="285" mass="31680">MLATAHIVDVNESNIQQIIEQSMTKPVMMYFYSERSPHCAELGATLDKLAAEYADQFILAKLDCDAEQMIASQFGLRAIPTVYILQEGRPVDGFEGPQPDDVIRNILGKTLPKPEELKAAQAAELLAEGKADEALPLLKEAHQLAPKNSEITLALAGALISLNKNEEAQELLTTIPLQDQDSYYHSLLAQIELQKQAADTPEIQQLQVDFNQQPENTALATQLALKLHEVARNEEALELLYRFLKRDLNAGDGQVKKTLMDILSALGANDSLASKYRRMMYSLLY</sequence>
<dbReference type="InterPro" id="IPR011990">
    <property type="entry name" value="TPR-like_helical_dom_sf"/>
</dbReference>
<dbReference type="Gene3D" id="3.40.30.10">
    <property type="entry name" value="Glutaredoxin"/>
    <property type="match status" value="1"/>
</dbReference>